<name>A0A5P9QBZ4_9MICO</name>
<reference evidence="1 2" key="1">
    <citation type="submission" date="2019-10" db="EMBL/GenBank/DDBJ databases">
        <title>Genome sequence of Luteimicrobium xylanilyticum HY-24.</title>
        <authorList>
            <person name="Kim D.Y."/>
            <person name="Park H.-Y."/>
        </authorList>
    </citation>
    <scope>NUCLEOTIDE SEQUENCE [LARGE SCALE GENOMIC DNA]</scope>
    <source>
        <strain evidence="1 2">HY-24</strain>
    </source>
</reference>
<protein>
    <recommendedName>
        <fullName evidence="3">DUF559 domain-containing protein</fullName>
    </recommendedName>
</protein>
<dbReference type="InterPro" id="IPR011335">
    <property type="entry name" value="Restrct_endonuc-II-like"/>
</dbReference>
<dbReference type="KEGG" id="lxl:KDY119_02469"/>
<evidence type="ECO:0008006" key="3">
    <source>
        <dbReference type="Google" id="ProtNLM"/>
    </source>
</evidence>
<accession>A0A5P9QBZ4</accession>
<proteinExistence type="predicted"/>
<evidence type="ECO:0000313" key="2">
    <source>
        <dbReference type="Proteomes" id="UP000326702"/>
    </source>
</evidence>
<evidence type="ECO:0000313" key="1">
    <source>
        <dbReference type="EMBL" id="QFU98944.1"/>
    </source>
</evidence>
<dbReference type="AlphaFoldDB" id="A0A5P9QBZ4"/>
<keyword evidence="2" id="KW-1185">Reference proteome</keyword>
<sequence>MPAAELRAGLRNGTLVRVAPGVVGLAPPPEPRWRHSEGLQLLGVRATSRRLTTPFWFSHETAALLWGCRVWQPGAEVHVTQLSKPPHDTIPQVHRHADALAHVDRSAVDGLPVTSLVRTALDCACSMTPERALAVVDSALFAGADRASLVARADEAAGRRGIRLARRVIALADPRSDSVGESRTRWQLAAAGLPIPELAIPVETFLGTRWVDLGWPELRIGIEFDGAVKYSGGEYGDPRRRLFEEKRRHDALIEAGWIVVHVTWDDLAHPERLIGRVRAALAAGRRRRRT</sequence>
<dbReference type="Proteomes" id="UP000326702">
    <property type="component" value="Chromosome"/>
</dbReference>
<gene>
    <name evidence="1" type="ORF">KDY119_02469</name>
</gene>
<dbReference type="EMBL" id="CP045529">
    <property type="protein sequence ID" value="QFU98944.1"/>
    <property type="molecule type" value="Genomic_DNA"/>
</dbReference>
<dbReference type="SUPFAM" id="SSF52980">
    <property type="entry name" value="Restriction endonuclease-like"/>
    <property type="match status" value="1"/>
</dbReference>
<organism evidence="1 2">
    <name type="scientific">Luteimicrobium xylanilyticum</name>
    <dbReference type="NCBI Taxonomy" id="1133546"/>
    <lineage>
        <taxon>Bacteria</taxon>
        <taxon>Bacillati</taxon>
        <taxon>Actinomycetota</taxon>
        <taxon>Actinomycetes</taxon>
        <taxon>Micrococcales</taxon>
        <taxon>Luteimicrobium</taxon>
    </lineage>
</organism>